<proteinExistence type="predicted"/>
<feature type="chain" id="PRO_5045040190" description="DUF11 domain-containing protein" evidence="1">
    <location>
        <begin position="22"/>
        <end position="1792"/>
    </location>
</feature>
<keyword evidence="1" id="KW-0732">Signal</keyword>
<dbReference type="RefSeq" id="WP_003045422.1">
    <property type="nucleotide sequence ID" value="NZ_CP010822.1"/>
</dbReference>
<keyword evidence="3" id="KW-1185">Reference proteome</keyword>
<dbReference type="EMBL" id="CP010822">
    <property type="protein sequence ID" value="ALJ90813.1"/>
    <property type="molecule type" value="Genomic_DNA"/>
</dbReference>
<feature type="signal peptide" evidence="1">
    <location>
        <begin position="1"/>
        <end position="21"/>
    </location>
</feature>
<evidence type="ECO:0008006" key="4">
    <source>
        <dbReference type="Google" id="ProtNLM"/>
    </source>
</evidence>
<gene>
    <name evidence="2" type="ORF">TO73_0965</name>
</gene>
<name>A0ABM5VLH9_THEA5</name>
<protein>
    <recommendedName>
        <fullName evidence="4">DUF11 domain-containing protein</fullName>
    </recommendedName>
</protein>
<evidence type="ECO:0000313" key="2">
    <source>
        <dbReference type="EMBL" id="ALJ90813.1"/>
    </source>
</evidence>
<sequence>MRKLIALTLLLALAQAQPALPPDLGAPPAGTDWGVMGVIPGSGLGWASDTVVLHLRANGEVRLVLYSPGLDPEDYRSALKGKPELGDERYDKNPVKTTFRLLDADGQVLAEKVYGLEPHRYDLLYQGPLNGEYRLEARLEGLAKNAFALFLPKGMEAYAPPGLSVFSVRSPQTAYRAKEPYPLYRLLVKTPGFRLGLYDGDGPEELEAYLDGPKGRARMPVSGDREWVFYELSPGAYTLSFRVPPTAKQYSNTVALGFPTWMRLRQDGVMEEFSPLPVEVRAVDTQGNPVPMEHRLVEERGFRVVEPLLPQGYRLLRVQVEGGELLEGNRVRFGLMGGRAVYVLEKPAPKVEEKPAPKPEEKKATLRLEALLVLPGSERPYALPLRVADREVRTPATLELSPGAYSWALPRVPGAQVEGPTQVALEPGGSKTLVFRVYPEVNLELSPIETSLREGERGVLVLKATTPFPDLLPAELSLELPEGLEALAPTRATLPLKGEARLEVPFLAKERGTYGVTGALLPYGLKREGRVLVRRPATFALEKRALSPRVPVGEEVAFLLTLRNLGDEGGEVTLEDLAPGMGIAYRETFALPPGGSKEVTLKGRLGQAGPQTNTARLLQGDKEVARVQAEVVGLAPEARLEREADLGAYVPGEEVLVCLRVRNTSEVPLSYTLRDEVPEVVEALSRTQFQGELRPGDAQAHCYGARVRFGPEGEGRFRATLTYGGETQVKEARLKRVLPSLVKEASASRVLAGGEVRFRLVVKNPLPRPLALTLRESPDPGLGMEAQEVPLLLSANEEKVMEFKATPKAPGQYRNQASLFFQGTPAAFPAEARVQVLPLLQAERLSTIEIPYGVNAEAGQVLLGFALPEGAEYEPGSARLNGNPIKARLLKNKVLFLVPETQGLVSFRVRHAQALPPLAEPELTLVYGGREVAFRGTLSLADYRKASPEPESRKAPILYPLPGALVPEGVTRAVVEVPAGLTPRLLVNGEEVPFANVGLVAEDRERGVTRVEYYGLKLKPGKNLLKLEAPPLYDEVEVFVPGRPKAIEVLPLSLQADGSTPLEFLVRVVDENGLPTGFGALTLEASPEPLLPDAFPLEPGYQLLLKDGEARLLLKPTPVPREVVVRARFAPLEAEKRFFAGGLDKPLWLLQGGLVWRVAEGELFGTLAAYAELPFLRGRLQAAIGYPAGLPPSQVPDRFPVTGSAGEAQRILPSQDPVAFRYDDHLLTLGYGETNLSLPGVSAPRATGAYLETRGEVGLKAYAALVASGEKEVEITPDGTRLYFLGEAVKPGSEKLTLVEGASERVLVPLKDYTLDYPTGLIALARPLYPVSESGLSVRLKVRYTPMEAGRDFLAYGFGAEYRMGAFTVGAAYQRLPSGEEWGAEARYQEGSDRARLAVQRGSKTRFALEAALGDLRALRLEANLTYTLEDSALSGQAKASYPLGPGRVSLEQRDFQTALLYEIDLKPLVVGAGLGYAWDQALFLALLRGGYREGGTEVLGTLSNQGALLEARQALSDTLTAEAFLSTDWERVKGRFGLKQKLGDGNLAVSYELPSEAGEAGRARFGAEVLLPITDKLSLNLSGQLSLPGGFGLSAALRYKEEALSALLALDYAEGKLVLRAGATGALDRENTLGLDATFQLLPELKGRFSVAYALRGSQLALLTYHRLVYPEGELKGEVQAAYLLTPGLQVRAALAYRHLLEDPLAFTYQLSLAALGYLGDTGLGLGGGVHYAAQPGTGYSALAFSVEGAYRFRDYASLALGYTFAGAPLFLTPEARGGLYLRLDIFGGSR</sequence>
<evidence type="ECO:0000313" key="3">
    <source>
        <dbReference type="Proteomes" id="UP000058660"/>
    </source>
</evidence>
<accession>A0ABM5VLH9</accession>
<evidence type="ECO:0000256" key="1">
    <source>
        <dbReference type="SAM" id="SignalP"/>
    </source>
</evidence>
<dbReference type="Proteomes" id="UP000058660">
    <property type="component" value="Chromosome"/>
</dbReference>
<reference evidence="3" key="1">
    <citation type="journal article" date="2015" name="PLoS ONE">
        <title>Complete Genome Sequence of Thermus aquaticus Y51MC23.</title>
        <authorList>
            <person name="Brumm P.J."/>
            <person name="Monsma S."/>
            <person name="Keough B."/>
            <person name="Jasinovica S."/>
            <person name="Ferguson E."/>
            <person name="Schoenfeld T."/>
            <person name="Lodes M."/>
            <person name="Mead D.A."/>
        </authorList>
    </citation>
    <scope>NUCLEOTIDE SEQUENCE [LARGE SCALE GENOMIC DNA]</scope>
    <source>
        <strain evidence="3">BAA-2747 / Y51MC23</strain>
    </source>
</reference>
<organism evidence="2 3">
    <name type="scientific">Thermus aquaticus (strain ATCC BAA-2747 / Y51MC23)</name>
    <dbReference type="NCBI Taxonomy" id="498848"/>
    <lineage>
        <taxon>Bacteria</taxon>
        <taxon>Thermotogati</taxon>
        <taxon>Deinococcota</taxon>
        <taxon>Deinococci</taxon>
        <taxon>Thermales</taxon>
        <taxon>Thermaceae</taxon>
        <taxon>Thermus</taxon>
    </lineage>
</organism>